<feature type="transmembrane region" description="Helical" evidence="2">
    <location>
        <begin position="249"/>
        <end position="276"/>
    </location>
</feature>
<dbReference type="Pfam" id="PF20153">
    <property type="entry name" value="DUF6535"/>
    <property type="match status" value="1"/>
</dbReference>
<dbReference type="OMA" id="ASAWDEC"/>
<keyword evidence="2" id="KW-0472">Membrane</keyword>
<proteinExistence type="predicted"/>
<sequence length="962" mass="108103">MPTASDVLPENPGGPAVTKPEATNVETTGNLDEEEDVAAPAQPYAEYVDPAKSSKRFGLKGSAPFRPPKGNDPFNYEEKYPEDAYGEEMGANARIFRTYIDERAIHDTNMVEESRDGVDVLLVFAGLFSAVVTTFVAQTSQSLQADYSEMSANLLFEMINIQRAIASGASLDAVTPSPLNPSIPFIASATSVWVNGLWFTSLALSLTTALVSVLVKQWLHHYMALPSGTPRERSLLRQFRYAGLQKWRVLVIIGLLPVLMHTALAIFFVGLVIFLGPLRDSLAWVVGTVTAAAYMAYLMAHVLPLFFPQCPYRTSLCDLLHILYGYVMEYAIHPLRHHLRRPELGPSEMDMCVTLPDKSASTVAKWKDLKKLESDAVKSVSGELSIEALHWLFSMSSNPTVQSIVIQAIGGLHPALQEKAKGLFNDIGLVEQLFGQCTYPMLQSWDRTPVAGLEMKLERLLRCNLVLRCRLPFFINVPDTPSVELPLCAMAPVEMHAPQKYLFIREVFRNAAMSLSGHESWCFHPVVWINLIRDAEYFPVDITDDPFGIDLCRAVLPTLTDSPQDEFDSRKDIAQSSDKPISFNDAIRQYIFADITTYLLRVFAVFVHPSNVPSITPSLRILWVFAEFLISRLTLEEQVDRNAAEFQALAMVLYGISLHDLSSSEANNAISKVLDCFITDTLKSSWLEAYPYLYSNALRAYTKQAQTRWHTISPRSLEAVVNFMFDHYNFEGYVPGLGVIDERTIIAEGLCKGSPTMYSVFHAARCLEYFGYHGYRPWMVEIVKGYLSSFGRHSKSCLENSVIQEHIEYLHTPNILFHVCSILAVGANVPDGYGRRQIKKNILSLVQIRPDAPAWDECRCRLQKLLEEDGMDFFHRQAYVRGIEQIALSEERIAEQREYIRFAIEVLDAFFSGQLEDEPLEEEGGLDAAPTPQTGASWSDRLHHLLPWHGHEETSDDAAKRV</sequence>
<dbReference type="STRING" id="47428.A0A284QW85"/>
<evidence type="ECO:0000256" key="2">
    <source>
        <dbReference type="SAM" id="Phobius"/>
    </source>
</evidence>
<name>A0A284QW85_ARMOS</name>
<evidence type="ECO:0000313" key="4">
    <source>
        <dbReference type="EMBL" id="SJL00713.1"/>
    </source>
</evidence>
<feature type="transmembrane region" description="Helical" evidence="2">
    <location>
        <begin position="197"/>
        <end position="215"/>
    </location>
</feature>
<protein>
    <recommendedName>
        <fullName evidence="3">DUF6535 domain-containing protein</fullName>
    </recommendedName>
</protein>
<dbReference type="AlphaFoldDB" id="A0A284QW85"/>
<reference evidence="5" key="1">
    <citation type="journal article" date="2017" name="Nat. Ecol. Evol.">
        <title>Genome expansion and lineage-specific genetic innovations in the forest pathogenic fungi Armillaria.</title>
        <authorList>
            <person name="Sipos G."/>
            <person name="Prasanna A.N."/>
            <person name="Walter M.C."/>
            <person name="O'Connor E."/>
            <person name="Balint B."/>
            <person name="Krizsan K."/>
            <person name="Kiss B."/>
            <person name="Hess J."/>
            <person name="Varga T."/>
            <person name="Slot J."/>
            <person name="Riley R."/>
            <person name="Boka B."/>
            <person name="Rigling D."/>
            <person name="Barry K."/>
            <person name="Lee J."/>
            <person name="Mihaltcheva S."/>
            <person name="LaButti K."/>
            <person name="Lipzen A."/>
            <person name="Waldron R."/>
            <person name="Moloney N.M."/>
            <person name="Sperisen C."/>
            <person name="Kredics L."/>
            <person name="Vagvoelgyi C."/>
            <person name="Patrignani A."/>
            <person name="Fitzpatrick D."/>
            <person name="Nagy I."/>
            <person name="Doyle S."/>
            <person name="Anderson J.B."/>
            <person name="Grigoriev I.V."/>
            <person name="Gueldener U."/>
            <person name="Muensterkoetter M."/>
            <person name="Nagy L.G."/>
        </authorList>
    </citation>
    <scope>NUCLEOTIDE SEQUENCE [LARGE SCALE GENOMIC DNA]</scope>
    <source>
        <strain evidence="5">C18/9</strain>
    </source>
</reference>
<dbReference type="Proteomes" id="UP000219338">
    <property type="component" value="Unassembled WGS sequence"/>
</dbReference>
<evidence type="ECO:0000259" key="3">
    <source>
        <dbReference type="Pfam" id="PF20153"/>
    </source>
</evidence>
<evidence type="ECO:0000256" key="1">
    <source>
        <dbReference type="SAM" id="MobiDB-lite"/>
    </source>
</evidence>
<evidence type="ECO:0000313" key="5">
    <source>
        <dbReference type="Proteomes" id="UP000219338"/>
    </source>
</evidence>
<keyword evidence="2" id="KW-0812">Transmembrane</keyword>
<feature type="region of interest" description="Disordered" evidence="1">
    <location>
        <begin position="54"/>
        <end position="78"/>
    </location>
</feature>
<accession>A0A284QW85</accession>
<keyword evidence="5" id="KW-1185">Reference proteome</keyword>
<organism evidence="4 5">
    <name type="scientific">Armillaria ostoyae</name>
    <name type="common">Armillaria root rot fungus</name>
    <dbReference type="NCBI Taxonomy" id="47428"/>
    <lineage>
        <taxon>Eukaryota</taxon>
        <taxon>Fungi</taxon>
        <taxon>Dikarya</taxon>
        <taxon>Basidiomycota</taxon>
        <taxon>Agaricomycotina</taxon>
        <taxon>Agaricomycetes</taxon>
        <taxon>Agaricomycetidae</taxon>
        <taxon>Agaricales</taxon>
        <taxon>Marasmiineae</taxon>
        <taxon>Physalacriaceae</taxon>
        <taxon>Armillaria</taxon>
    </lineage>
</organism>
<feature type="domain" description="DUF6535" evidence="3">
    <location>
        <begin position="98"/>
        <end position="275"/>
    </location>
</feature>
<feature type="region of interest" description="Disordered" evidence="1">
    <location>
        <begin position="1"/>
        <end position="39"/>
    </location>
</feature>
<feature type="transmembrane region" description="Helical" evidence="2">
    <location>
        <begin position="120"/>
        <end position="140"/>
    </location>
</feature>
<keyword evidence="2" id="KW-1133">Transmembrane helix</keyword>
<gene>
    <name evidence="4" type="ORF">ARMOST_04027</name>
</gene>
<dbReference type="EMBL" id="FUEG01000002">
    <property type="protein sequence ID" value="SJL00713.1"/>
    <property type="molecule type" value="Genomic_DNA"/>
</dbReference>
<dbReference type="OrthoDB" id="2991983at2759"/>
<feature type="transmembrane region" description="Helical" evidence="2">
    <location>
        <begin position="282"/>
        <end position="307"/>
    </location>
</feature>
<dbReference type="InterPro" id="IPR045338">
    <property type="entry name" value="DUF6535"/>
</dbReference>